<evidence type="ECO:0000313" key="9">
    <source>
        <dbReference type="EMBL" id="WMS87189.1"/>
    </source>
</evidence>
<gene>
    <name evidence="6 9" type="primary">zwf</name>
    <name evidence="9" type="ORF">Q9312_18445</name>
</gene>
<keyword evidence="2 6" id="KW-0313">Glucose metabolism</keyword>
<evidence type="ECO:0000256" key="2">
    <source>
        <dbReference type="ARBA" id="ARBA00022526"/>
    </source>
</evidence>
<dbReference type="GO" id="GO:0004345">
    <property type="term" value="F:glucose-6-phosphate dehydrogenase activity"/>
    <property type="evidence" value="ECO:0007669"/>
    <property type="project" value="UniProtKB-UniRule"/>
</dbReference>
<name>A0AA51X6T3_9GAMM</name>
<dbReference type="SUPFAM" id="SSF51735">
    <property type="entry name" value="NAD(P)-binding Rossmann-fold domains"/>
    <property type="match status" value="1"/>
</dbReference>
<protein>
    <recommendedName>
        <fullName evidence="6">Glucose-6-phosphate 1-dehydrogenase</fullName>
        <shortName evidence="6">G6PD</shortName>
        <ecNumber evidence="6">1.1.1.49</ecNumber>
    </recommendedName>
</protein>
<dbReference type="Gene3D" id="3.40.50.720">
    <property type="entry name" value="NAD(P)-binding Rossmann-like Domain"/>
    <property type="match status" value="1"/>
</dbReference>
<feature type="binding site" evidence="6">
    <location>
        <position position="50"/>
    </location>
    <ligand>
        <name>NADP(+)</name>
        <dbReference type="ChEBI" id="CHEBI:58349"/>
    </ligand>
</feature>
<evidence type="ECO:0000256" key="1">
    <source>
        <dbReference type="ARBA" id="ARBA00004937"/>
    </source>
</evidence>
<keyword evidence="5 6" id="KW-0119">Carbohydrate metabolism</keyword>
<dbReference type="NCBIfam" id="TIGR00871">
    <property type="entry name" value="zwf"/>
    <property type="match status" value="1"/>
</dbReference>
<organism evidence="9 10">
    <name type="scientific">Pleionea litopenaei</name>
    <dbReference type="NCBI Taxonomy" id="3070815"/>
    <lineage>
        <taxon>Bacteria</taxon>
        <taxon>Pseudomonadati</taxon>
        <taxon>Pseudomonadota</taxon>
        <taxon>Gammaproteobacteria</taxon>
        <taxon>Oceanospirillales</taxon>
        <taxon>Pleioneaceae</taxon>
        <taxon>Pleionea</taxon>
    </lineage>
</organism>
<dbReference type="Gene3D" id="3.30.360.10">
    <property type="entry name" value="Dihydrodipicolinate Reductase, domain 2"/>
    <property type="match status" value="1"/>
</dbReference>
<feature type="active site" description="Proton acceptor" evidence="6">
    <location>
        <position position="243"/>
    </location>
</feature>
<dbReference type="RefSeq" id="WP_309202328.1">
    <property type="nucleotide sequence ID" value="NZ_CP133548.1"/>
</dbReference>
<dbReference type="GO" id="GO:0009051">
    <property type="term" value="P:pentose-phosphate shunt, oxidative branch"/>
    <property type="evidence" value="ECO:0007669"/>
    <property type="project" value="TreeGrafter"/>
</dbReference>
<feature type="binding site" evidence="6">
    <location>
        <position position="185"/>
    </location>
    <ligand>
        <name>substrate</name>
    </ligand>
</feature>
<evidence type="ECO:0000256" key="4">
    <source>
        <dbReference type="ARBA" id="ARBA00023002"/>
    </source>
</evidence>
<comment type="catalytic activity">
    <reaction evidence="6">
        <text>D-glucose 6-phosphate + NADP(+) = 6-phospho-D-glucono-1,5-lactone + NADPH + H(+)</text>
        <dbReference type="Rhea" id="RHEA:15841"/>
        <dbReference type="ChEBI" id="CHEBI:15378"/>
        <dbReference type="ChEBI" id="CHEBI:57783"/>
        <dbReference type="ChEBI" id="CHEBI:57955"/>
        <dbReference type="ChEBI" id="CHEBI:58349"/>
        <dbReference type="ChEBI" id="CHEBI:61548"/>
        <dbReference type="EC" id="1.1.1.49"/>
    </reaction>
</comment>
<dbReference type="PRINTS" id="PR00079">
    <property type="entry name" value="G6PDHDRGNASE"/>
</dbReference>
<comment type="function">
    <text evidence="6">Catalyzes the oxidation of glucose 6-phosphate to 6-phosphogluconolactone.</text>
</comment>
<dbReference type="InterPro" id="IPR001282">
    <property type="entry name" value="G6P_DH"/>
</dbReference>
<feature type="binding site" evidence="6">
    <location>
        <position position="219"/>
    </location>
    <ligand>
        <name>substrate</name>
    </ligand>
</feature>
<reference evidence="9 10" key="1">
    <citation type="submission" date="2023-08" db="EMBL/GenBank/DDBJ databases">
        <title>Pleionea litopenaei sp. nov., isolated from stomach of juvenile Litopenaeus vannamei.</title>
        <authorList>
            <person name="Rho A.M."/>
            <person name="Hwang C.Y."/>
        </authorList>
    </citation>
    <scope>NUCLEOTIDE SEQUENCE [LARGE SCALE GENOMIC DNA]</scope>
    <source>
        <strain evidence="9 10">HL-JVS1</strain>
    </source>
</reference>
<comment type="similarity">
    <text evidence="6">Belongs to the glucose-6-phosphate dehydrogenase family.</text>
</comment>
<dbReference type="KEGG" id="plei:Q9312_18445"/>
<keyword evidence="4 6" id="KW-0560">Oxidoreductase</keyword>
<evidence type="ECO:0000256" key="3">
    <source>
        <dbReference type="ARBA" id="ARBA00022857"/>
    </source>
</evidence>
<feature type="binding site" evidence="6">
    <location>
        <position position="181"/>
    </location>
    <ligand>
        <name>substrate</name>
    </ligand>
</feature>
<dbReference type="GO" id="GO:0050661">
    <property type="term" value="F:NADP binding"/>
    <property type="evidence" value="ECO:0007669"/>
    <property type="project" value="UniProtKB-UniRule"/>
</dbReference>
<dbReference type="InterPro" id="IPR022675">
    <property type="entry name" value="G6P_DH_C"/>
</dbReference>
<comment type="pathway">
    <text evidence="1 6">Carbohydrate degradation; pentose phosphate pathway; D-ribulose 5-phosphate from D-glucose 6-phosphate (oxidative stage): step 1/3.</text>
</comment>
<dbReference type="InterPro" id="IPR022674">
    <property type="entry name" value="G6P_DH_NAD-bd"/>
</dbReference>
<comment type="caution">
    <text evidence="6">Lacks conserved residue(s) required for the propagation of feature annotation.</text>
</comment>
<dbReference type="EMBL" id="CP133548">
    <property type="protein sequence ID" value="WMS87189.1"/>
    <property type="molecule type" value="Genomic_DNA"/>
</dbReference>
<dbReference type="GO" id="GO:0006006">
    <property type="term" value="P:glucose metabolic process"/>
    <property type="evidence" value="ECO:0007669"/>
    <property type="project" value="UniProtKB-KW"/>
</dbReference>
<proteinExistence type="inferred from homology"/>
<evidence type="ECO:0000259" key="8">
    <source>
        <dbReference type="Pfam" id="PF02781"/>
    </source>
</evidence>
<dbReference type="AlphaFoldDB" id="A0AA51X6T3"/>
<dbReference type="PIRSF" id="PIRSF000110">
    <property type="entry name" value="G6PD"/>
    <property type="match status" value="1"/>
</dbReference>
<dbReference type="Pfam" id="PF00479">
    <property type="entry name" value="G6PD_N"/>
    <property type="match status" value="1"/>
</dbReference>
<evidence type="ECO:0000259" key="7">
    <source>
        <dbReference type="Pfam" id="PF00479"/>
    </source>
</evidence>
<feature type="binding site" evidence="6">
    <location>
        <position position="343"/>
    </location>
    <ligand>
        <name>substrate</name>
    </ligand>
</feature>
<keyword evidence="3 6" id="KW-0521">NADP</keyword>
<dbReference type="HAMAP" id="MF_00966">
    <property type="entry name" value="G6PD"/>
    <property type="match status" value="1"/>
</dbReference>
<accession>A0AA51X6T3</accession>
<feature type="domain" description="Glucose-6-phosphate dehydrogenase C-terminal" evidence="8">
    <location>
        <begin position="192"/>
        <end position="488"/>
    </location>
</feature>
<dbReference type="SUPFAM" id="SSF55347">
    <property type="entry name" value="Glyceraldehyde-3-phosphate dehydrogenase-like, C-terminal domain"/>
    <property type="match status" value="1"/>
</dbReference>
<feature type="binding site" evidence="6">
    <location>
        <position position="238"/>
    </location>
    <ligand>
        <name>substrate</name>
    </ligand>
</feature>
<evidence type="ECO:0000313" key="10">
    <source>
        <dbReference type="Proteomes" id="UP001239782"/>
    </source>
</evidence>
<dbReference type="Proteomes" id="UP001239782">
    <property type="component" value="Chromosome"/>
</dbReference>
<sequence>MTFSIHEKACRLVLFGGNGDLSYRKLLPALFNLERKELLAADLRIIGCSRAQLSDETFRAEAMEGLCENATADPKELPEVAERFLQRLSFVTLDANKEDDYQQLKQVIGDPAEKGCVIYYLATPPGLFVPICQQLQAAKMVNQQSRLVIEKPIGYNLKSSIDINDKVASIFEENNIYRIDHYMGKSAVQNLLALRFANLMFEPLWNHNYIDHVQITVSESVGVGNRKSFYDNVGALRDMVQNHLLQLVALIAMEPPTHLTPEALKHEKIKVFRSLRAIEGKRTRYNTVRGQYSAGEVDGKKVPAYNHEGENPEASNTESFVAIKADIDNWRWSGVPFYLRTGKRLKSRYAEIDIQFKNIHHSIFKLPTQANRLIIRLQPKDSIKLVIMNQEPSLSGALNLVSDPLNLSFYDQYEPADIPKGYERLLYDSIIGDSTLFMSRFEVEEAWKWTDTILAGWDEFDVPVEFYPAGSMGPDAAEQLLAKDGRKWFNNQYDND</sequence>
<dbReference type="PANTHER" id="PTHR23429">
    <property type="entry name" value="GLUCOSE-6-PHOSPHATE 1-DEHYDROGENASE G6PD"/>
    <property type="match status" value="1"/>
</dbReference>
<dbReference type="EC" id="1.1.1.49" evidence="6"/>
<evidence type="ECO:0000256" key="5">
    <source>
        <dbReference type="ARBA" id="ARBA00023277"/>
    </source>
</evidence>
<dbReference type="PANTHER" id="PTHR23429:SF0">
    <property type="entry name" value="GLUCOSE-6-PHOSPHATE 1-DEHYDROGENASE"/>
    <property type="match status" value="1"/>
</dbReference>
<dbReference type="Pfam" id="PF02781">
    <property type="entry name" value="G6PD_C"/>
    <property type="match status" value="1"/>
</dbReference>
<feature type="binding site" evidence="6">
    <location>
        <position position="151"/>
    </location>
    <ligand>
        <name>NADP(+)</name>
        <dbReference type="ChEBI" id="CHEBI:58349"/>
    </ligand>
</feature>
<keyword evidence="10" id="KW-1185">Reference proteome</keyword>
<dbReference type="GO" id="GO:0005829">
    <property type="term" value="C:cytosol"/>
    <property type="evidence" value="ECO:0007669"/>
    <property type="project" value="TreeGrafter"/>
</dbReference>
<feature type="domain" description="Glucose-6-phosphate dehydrogenase NAD-binding" evidence="7">
    <location>
        <begin position="13"/>
        <end position="190"/>
    </location>
</feature>
<evidence type="ECO:0000256" key="6">
    <source>
        <dbReference type="HAMAP-Rule" id="MF_00966"/>
    </source>
</evidence>
<dbReference type="InterPro" id="IPR036291">
    <property type="entry name" value="NAD(P)-bd_dom_sf"/>
</dbReference>